<keyword evidence="5" id="KW-0067">ATP-binding</keyword>
<evidence type="ECO:0000313" key="9">
    <source>
        <dbReference type="Proteomes" id="UP000425960"/>
    </source>
</evidence>
<dbReference type="PROSITE" id="PS50893">
    <property type="entry name" value="ABC_TRANSPORTER_2"/>
    <property type="match status" value="1"/>
</dbReference>
<reference evidence="8 9" key="1">
    <citation type="submission" date="2019-11" db="EMBL/GenBank/DDBJ databases">
        <title>Comparative genomics of hydrocarbon-degrading Desulfosarcina strains.</title>
        <authorList>
            <person name="Watanabe M."/>
            <person name="Kojima H."/>
            <person name="Fukui M."/>
        </authorList>
    </citation>
    <scope>NUCLEOTIDE SEQUENCE [LARGE SCALE GENOMIC DNA]</scope>
    <source>
        <strain evidence="8 9">28bB2T</strain>
    </source>
</reference>
<dbReference type="Pfam" id="PF00005">
    <property type="entry name" value="ABC_tran"/>
    <property type="match status" value="1"/>
</dbReference>
<evidence type="ECO:0000256" key="4">
    <source>
        <dbReference type="ARBA" id="ARBA00022741"/>
    </source>
</evidence>
<feature type="domain" description="ABC transporter" evidence="7">
    <location>
        <begin position="2"/>
        <end position="217"/>
    </location>
</feature>
<dbReference type="SMART" id="SM00382">
    <property type="entry name" value="AAA"/>
    <property type="match status" value="1"/>
</dbReference>
<dbReference type="RefSeq" id="WP_155312209.1">
    <property type="nucleotide sequence ID" value="NZ_AP021876.1"/>
</dbReference>
<sequence length="229" mass="25683">MIACHDITFCYPGAETPLFEGLTIEIDRPGFHALFGPSGVGKTTLAKIISGDIDTFSGQVSLSTAKPCLYTFNRERLPGWSPVGRHLEKTTPAGRGPLRDELIEHFGLSPLMGLRFSQLSMGQCNRVNLLRYLLQDFDILIMDESLANVDDPTRQTILYRIKALFPETIFLYISHNVVEVARFCDRIIVCRGAHRAPQVDQIRGQNHRADQPLDKEAMEHAMLEIMNAA</sequence>
<evidence type="ECO:0000313" key="8">
    <source>
        <dbReference type="EMBL" id="BBO84758.1"/>
    </source>
</evidence>
<dbReference type="GO" id="GO:0016887">
    <property type="term" value="F:ATP hydrolysis activity"/>
    <property type="evidence" value="ECO:0007669"/>
    <property type="project" value="InterPro"/>
</dbReference>
<organism evidence="8 9">
    <name type="scientific">Desulfosarcina ovata subsp. sediminis</name>
    <dbReference type="NCBI Taxonomy" id="885957"/>
    <lineage>
        <taxon>Bacteria</taxon>
        <taxon>Pseudomonadati</taxon>
        <taxon>Thermodesulfobacteriota</taxon>
        <taxon>Desulfobacteria</taxon>
        <taxon>Desulfobacterales</taxon>
        <taxon>Desulfosarcinaceae</taxon>
        <taxon>Desulfosarcina</taxon>
    </lineage>
</organism>
<dbReference type="GO" id="GO:0005524">
    <property type="term" value="F:ATP binding"/>
    <property type="evidence" value="ECO:0007669"/>
    <property type="project" value="UniProtKB-KW"/>
</dbReference>
<dbReference type="KEGG" id="dov:DSCO28_53240"/>
<evidence type="ECO:0000256" key="1">
    <source>
        <dbReference type="ARBA" id="ARBA00004202"/>
    </source>
</evidence>
<dbReference type="InterPro" id="IPR003593">
    <property type="entry name" value="AAA+_ATPase"/>
</dbReference>
<protein>
    <recommendedName>
        <fullName evidence="7">ABC transporter domain-containing protein</fullName>
    </recommendedName>
</protein>
<dbReference type="PANTHER" id="PTHR42788">
    <property type="entry name" value="TAURINE IMPORT ATP-BINDING PROTEIN-RELATED"/>
    <property type="match status" value="1"/>
</dbReference>
<evidence type="ECO:0000259" key="7">
    <source>
        <dbReference type="PROSITE" id="PS50893"/>
    </source>
</evidence>
<dbReference type="AlphaFoldDB" id="A0A5K7ZX04"/>
<dbReference type="GO" id="GO:0005886">
    <property type="term" value="C:plasma membrane"/>
    <property type="evidence" value="ECO:0007669"/>
    <property type="project" value="UniProtKB-SubCell"/>
</dbReference>
<dbReference type="SUPFAM" id="SSF52540">
    <property type="entry name" value="P-loop containing nucleoside triphosphate hydrolases"/>
    <property type="match status" value="1"/>
</dbReference>
<comment type="subcellular location">
    <subcellularLocation>
        <location evidence="1">Cell membrane</location>
        <topology evidence="1">Peripheral membrane protein</topology>
    </subcellularLocation>
</comment>
<accession>A0A5K7ZX04</accession>
<dbReference type="Proteomes" id="UP000425960">
    <property type="component" value="Chromosome"/>
</dbReference>
<proteinExistence type="predicted"/>
<dbReference type="InterPro" id="IPR050166">
    <property type="entry name" value="ABC_transporter_ATP-bind"/>
</dbReference>
<dbReference type="PANTHER" id="PTHR42788:SF7">
    <property type="entry name" value="NITRATE ABC TRANSPORTER ATP-BINDING PROTEIN"/>
    <property type="match status" value="1"/>
</dbReference>
<evidence type="ECO:0000256" key="2">
    <source>
        <dbReference type="ARBA" id="ARBA00022448"/>
    </source>
</evidence>
<evidence type="ECO:0000256" key="3">
    <source>
        <dbReference type="ARBA" id="ARBA00022475"/>
    </source>
</evidence>
<keyword evidence="4" id="KW-0547">Nucleotide-binding</keyword>
<keyword evidence="3" id="KW-1003">Cell membrane</keyword>
<evidence type="ECO:0000256" key="6">
    <source>
        <dbReference type="ARBA" id="ARBA00023136"/>
    </source>
</evidence>
<name>A0A5K7ZX04_9BACT</name>
<dbReference type="EMBL" id="AP021876">
    <property type="protein sequence ID" value="BBO84758.1"/>
    <property type="molecule type" value="Genomic_DNA"/>
</dbReference>
<dbReference type="InterPro" id="IPR027417">
    <property type="entry name" value="P-loop_NTPase"/>
</dbReference>
<dbReference type="Gene3D" id="3.40.50.300">
    <property type="entry name" value="P-loop containing nucleotide triphosphate hydrolases"/>
    <property type="match status" value="1"/>
</dbReference>
<keyword evidence="2" id="KW-0813">Transport</keyword>
<evidence type="ECO:0000256" key="5">
    <source>
        <dbReference type="ARBA" id="ARBA00022840"/>
    </source>
</evidence>
<gene>
    <name evidence="8" type="ORF">DSCO28_53240</name>
</gene>
<keyword evidence="6" id="KW-0472">Membrane</keyword>
<dbReference type="InterPro" id="IPR003439">
    <property type="entry name" value="ABC_transporter-like_ATP-bd"/>
</dbReference>